<sequence length="465" mass="50982">MKKRRLIIGLLIACVLICGTVQAVTLRVSVADEKNGDSLADASIYVDGEYVGTTASDGTYSYVHSGKKDLRLKVVRKGYRDWTDWVDADRTRIQVDMFRKDETLTVEVYDAATLKPVVGALVRVEGDGISRSETTRSDGGTDFSVRSGALYNVDIRASNYYDVSKTVQMETSGKVVQYWLFRNDLLAVQVRDSETSAPIEGAEVFVDSARVGATDADGNLPVHLQRERRYSLKVTASDYQPYQEERYIEVDNVLFLVHLSKSAYPVSLTAFSETMKPIAGAEVYLNGTLQGKTNQYGRFMLSDVNAGTYEITVKAPGYGEWMEVRQVSGKGEDIVAELDYDQASVTIRAEDTDRKAVADAAIQVDGRVVGVTDGLGYLRTALTTNKVYAVTATRDGFEPISIDVEIPLGTTEFTVPLMMERTFNIGMLVVGVGVVAAVLLGAVLVVRRRRAGAGRGRPPRGRGRL</sequence>
<proteinExistence type="predicted"/>
<protein>
    <submittedName>
        <fullName evidence="2">PEGA domain-containing protein</fullName>
    </submittedName>
</protein>
<name>A0A8T7HDH6_9EURY</name>
<keyword evidence="1" id="KW-0812">Transmembrane</keyword>
<evidence type="ECO:0000313" key="2">
    <source>
        <dbReference type="EMBL" id="NQS78348.1"/>
    </source>
</evidence>
<feature type="transmembrane region" description="Helical" evidence="1">
    <location>
        <begin position="425"/>
        <end position="446"/>
    </location>
</feature>
<dbReference type="Proteomes" id="UP000737555">
    <property type="component" value="Unassembled WGS sequence"/>
</dbReference>
<dbReference type="Gene3D" id="2.60.40.1120">
    <property type="entry name" value="Carboxypeptidase-like, regulatory domain"/>
    <property type="match status" value="3"/>
</dbReference>
<dbReference type="SUPFAM" id="SSF49452">
    <property type="entry name" value="Starch-binding domain-like"/>
    <property type="match status" value="1"/>
</dbReference>
<dbReference type="InterPro" id="IPR008969">
    <property type="entry name" value="CarboxyPept-like_regulatory"/>
</dbReference>
<dbReference type="SUPFAM" id="SSF49464">
    <property type="entry name" value="Carboxypeptidase regulatory domain-like"/>
    <property type="match status" value="1"/>
</dbReference>
<evidence type="ECO:0000313" key="3">
    <source>
        <dbReference type="Proteomes" id="UP000737555"/>
    </source>
</evidence>
<organism evidence="2 3">
    <name type="scientific">Methanoculleus bourgensis</name>
    <dbReference type="NCBI Taxonomy" id="83986"/>
    <lineage>
        <taxon>Archaea</taxon>
        <taxon>Methanobacteriati</taxon>
        <taxon>Methanobacteriota</taxon>
        <taxon>Stenosarchaea group</taxon>
        <taxon>Methanomicrobia</taxon>
        <taxon>Methanomicrobiales</taxon>
        <taxon>Methanomicrobiaceae</taxon>
        <taxon>Methanoculleus</taxon>
    </lineage>
</organism>
<keyword evidence="1" id="KW-1133">Transmembrane helix</keyword>
<dbReference type="GO" id="GO:0030246">
    <property type="term" value="F:carbohydrate binding"/>
    <property type="evidence" value="ECO:0007669"/>
    <property type="project" value="InterPro"/>
</dbReference>
<evidence type="ECO:0000256" key="1">
    <source>
        <dbReference type="SAM" id="Phobius"/>
    </source>
</evidence>
<gene>
    <name evidence="2" type="ORF">HQQ74_06530</name>
</gene>
<keyword evidence="1" id="KW-0472">Membrane</keyword>
<dbReference type="InterPro" id="IPR013784">
    <property type="entry name" value="Carb-bd-like_fold"/>
</dbReference>
<comment type="caution">
    <text evidence="2">The sequence shown here is derived from an EMBL/GenBank/DDBJ whole genome shotgun (WGS) entry which is preliminary data.</text>
</comment>
<dbReference type="PANTHER" id="PTHR36194">
    <property type="entry name" value="S-LAYER-LIKE PROTEIN"/>
    <property type="match status" value="1"/>
</dbReference>
<accession>A0A8T7HDH6</accession>
<dbReference type="PANTHER" id="PTHR36194:SF1">
    <property type="entry name" value="S-LAYER-LIKE PROTEIN"/>
    <property type="match status" value="1"/>
</dbReference>
<dbReference type="Pfam" id="PF13620">
    <property type="entry name" value="CarboxypepD_reg"/>
    <property type="match status" value="1"/>
</dbReference>
<dbReference type="AlphaFoldDB" id="A0A8T7HDH6"/>
<dbReference type="EMBL" id="JABMJE010000078">
    <property type="protein sequence ID" value="NQS78348.1"/>
    <property type="molecule type" value="Genomic_DNA"/>
</dbReference>
<reference evidence="2" key="1">
    <citation type="submission" date="2020-05" db="EMBL/GenBank/DDBJ databases">
        <title>The first insight into the ecology of ammonia-tolerant syntrophic propionate oxidizing bacteria.</title>
        <authorList>
            <person name="Singh A."/>
            <person name="Schnurer A."/>
            <person name="Westerholm M."/>
        </authorList>
    </citation>
    <scope>NUCLEOTIDE SEQUENCE</scope>
    <source>
        <strain evidence="2">MAG54</strain>
    </source>
</reference>